<dbReference type="PRINTS" id="PR00377">
    <property type="entry name" value="IMPHPHTASES"/>
</dbReference>
<dbReference type="SUPFAM" id="SSF56655">
    <property type="entry name" value="Carbohydrate phosphatase"/>
    <property type="match status" value="1"/>
</dbReference>
<name>A0A4Y3TX58_9PROT</name>
<dbReference type="OrthoDB" id="9785695at2"/>
<evidence type="ECO:0000256" key="6">
    <source>
        <dbReference type="PIRSR" id="PIRSR600760-2"/>
    </source>
</evidence>
<dbReference type="Gene3D" id="3.30.540.10">
    <property type="entry name" value="Fructose-1,6-Bisphosphatase, subunit A, domain 1"/>
    <property type="match status" value="1"/>
</dbReference>
<dbReference type="GO" id="GO:0016791">
    <property type="term" value="F:phosphatase activity"/>
    <property type="evidence" value="ECO:0007669"/>
    <property type="project" value="UniProtKB-ARBA"/>
</dbReference>
<dbReference type="InterPro" id="IPR000760">
    <property type="entry name" value="Inositol_monophosphatase-like"/>
</dbReference>
<keyword evidence="8" id="KW-1185">Reference proteome</keyword>
<dbReference type="GO" id="GO:0000105">
    <property type="term" value="P:L-histidine biosynthetic process"/>
    <property type="evidence" value="ECO:0007669"/>
    <property type="project" value="TreeGrafter"/>
</dbReference>
<comment type="similarity">
    <text evidence="2">Belongs to the inositol monophosphatase superfamily.</text>
</comment>
<evidence type="ECO:0000256" key="2">
    <source>
        <dbReference type="ARBA" id="ARBA00009759"/>
    </source>
</evidence>
<dbReference type="InterPro" id="IPR020583">
    <property type="entry name" value="Inositol_monoP_metal-BS"/>
</dbReference>
<sequence>MTQPDITSIASCAMDLADTARRLARSHFRQVTAYDRKADDSPVTVADRAIEAALRDILRQRFPEHAILGEEEGLSGDSRNLWALDPIDGTKSFMTGFPLFGSLIAFTRDRLPTLGVIEIPATGERWSAYSGRTFFTQDGQEQQAAVSLCQTLETARVYTTSPDCFSAQDLTRYNTLSRKAAVRRYGGDCYIYGLLASGFCDLVVEASLQPYDYLALVPVIQNAGGIITDWQGQALGLHSTGKVVAAATPALHERALAILNA</sequence>
<dbReference type="Pfam" id="PF00459">
    <property type="entry name" value="Inositol_P"/>
    <property type="match status" value="1"/>
</dbReference>
<feature type="binding site" evidence="6">
    <location>
        <position position="70"/>
    </location>
    <ligand>
        <name>Mg(2+)</name>
        <dbReference type="ChEBI" id="CHEBI:18420"/>
        <label>1</label>
        <note>catalytic</note>
    </ligand>
</feature>
<dbReference type="PANTHER" id="PTHR43200">
    <property type="entry name" value="PHOSPHATASE"/>
    <property type="match status" value="1"/>
</dbReference>
<keyword evidence="5 6" id="KW-0460">Magnesium</keyword>
<dbReference type="InterPro" id="IPR051090">
    <property type="entry name" value="Inositol_monoP_superfamily"/>
</dbReference>
<keyword evidence="3 6" id="KW-0479">Metal-binding</keyword>
<dbReference type="PANTHER" id="PTHR43200:SF6">
    <property type="entry name" value="3'(2'),5'-BISPHOSPHATE NUCLEOTIDASE"/>
    <property type="match status" value="1"/>
</dbReference>
<comment type="caution">
    <text evidence="7">The sequence shown here is derived from an EMBL/GenBank/DDBJ whole genome shotgun (WGS) entry which is preliminary data.</text>
</comment>
<dbReference type="GO" id="GO:0046872">
    <property type="term" value="F:metal ion binding"/>
    <property type="evidence" value="ECO:0007669"/>
    <property type="project" value="UniProtKB-KW"/>
</dbReference>
<organism evidence="7 8">
    <name type="scientific">Acetobacter peroxydans</name>
    <dbReference type="NCBI Taxonomy" id="104098"/>
    <lineage>
        <taxon>Bacteria</taxon>
        <taxon>Pseudomonadati</taxon>
        <taxon>Pseudomonadota</taxon>
        <taxon>Alphaproteobacteria</taxon>
        <taxon>Acetobacterales</taxon>
        <taxon>Acetobacteraceae</taxon>
        <taxon>Acetobacter</taxon>
    </lineage>
</organism>
<keyword evidence="4" id="KW-0378">Hydrolase</keyword>
<dbReference type="EMBL" id="BJMV01000009">
    <property type="protein sequence ID" value="GEB86039.1"/>
    <property type="molecule type" value="Genomic_DNA"/>
</dbReference>
<feature type="binding site" evidence="6">
    <location>
        <position position="85"/>
    </location>
    <ligand>
        <name>Mg(2+)</name>
        <dbReference type="ChEBI" id="CHEBI:18420"/>
        <label>1</label>
        <note>catalytic</note>
    </ligand>
</feature>
<proteinExistence type="inferred from homology"/>
<evidence type="ECO:0000256" key="5">
    <source>
        <dbReference type="ARBA" id="ARBA00022842"/>
    </source>
</evidence>
<gene>
    <name evidence="7" type="ORF">APE01nite_18360</name>
</gene>
<evidence type="ECO:0000256" key="1">
    <source>
        <dbReference type="ARBA" id="ARBA00001946"/>
    </source>
</evidence>
<evidence type="ECO:0000313" key="8">
    <source>
        <dbReference type="Proteomes" id="UP000317730"/>
    </source>
</evidence>
<dbReference type="AlphaFoldDB" id="A0A4Y3TX58"/>
<feature type="binding site" evidence="6">
    <location>
        <position position="212"/>
    </location>
    <ligand>
        <name>Mg(2+)</name>
        <dbReference type="ChEBI" id="CHEBI:18420"/>
        <label>1</label>
        <note>catalytic</note>
    </ligand>
</feature>
<feature type="binding site" evidence="6">
    <location>
        <position position="88"/>
    </location>
    <ligand>
        <name>Mg(2+)</name>
        <dbReference type="ChEBI" id="CHEBI:18420"/>
        <label>1</label>
        <note>catalytic</note>
    </ligand>
</feature>
<dbReference type="Gene3D" id="3.40.190.80">
    <property type="match status" value="1"/>
</dbReference>
<evidence type="ECO:0000256" key="3">
    <source>
        <dbReference type="ARBA" id="ARBA00022723"/>
    </source>
</evidence>
<protein>
    <submittedName>
        <fullName evidence="7">Histidinol phosphate phosphatase</fullName>
    </submittedName>
</protein>
<dbReference type="PROSITE" id="PS00629">
    <property type="entry name" value="IMP_1"/>
    <property type="match status" value="1"/>
</dbReference>
<comment type="cofactor">
    <cofactor evidence="1 6">
        <name>Mg(2+)</name>
        <dbReference type="ChEBI" id="CHEBI:18420"/>
    </cofactor>
</comment>
<evidence type="ECO:0000313" key="7">
    <source>
        <dbReference type="EMBL" id="GEB86039.1"/>
    </source>
</evidence>
<accession>A0A4Y3TX58</accession>
<dbReference type="Proteomes" id="UP000317730">
    <property type="component" value="Unassembled WGS sequence"/>
</dbReference>
<dbReference type="CDD" id="cd01641">
    <property type="entry name" value="Bacterial_IMPase_like_1"/>
    <property type="match status" value="1"/>
</dbReference>
<dbReference type="RefSeq" id="WP_141376801.1">
    <property type="nucleotide sequence ID" value="NZ_BAPL01000032.1"/>
</dbReference>
<reference evidence="7 8" key="1">
    <citation type="submission" date="2019-06" db="EMBL/GenBank/DDBJ databases">
        <title>Whole genome shotgun sequence of Acetobacter peroxydans NBRC 13755.</title>
        <authorList>
            <person name="Hosoyama A."/>
            <person name="Uohara A."/>
            <person name="Ohji S."/>
            <person name="Ichikawa N."/>
        </authorList>
    </citation>
    <scope>NUCLEOTIDE SEQUENCE [LARGE SCALE GENOMIC DNA]</scope>
    <source>
        <strain evidence="7 8">NBRC 13755</strain>
    </source>
</reference>
<feature type="binding site" evidence="6">
    <location>
        <position position="87"/>
    </location>
    <ligand>
        <name>Mg(2+)</name>
        <dbReference type="ChEBI" id="CHEBI:18420"/>
        <label>1</label>
        <note>catalytic</note>
    </ligand>
</feature>
<evidence type="ECO:0000256" key="4">
    <source>
        <dbReference type="ARBA" id="ARBA00022801"/>
    </source>
</evidence>